<dbReference type="AlphaFoldDB" id="A0A364NPA0"/>
<dbReference type="Pfam" id="PF01266">
    <property type="entry name" value="DAO"/>
    <property type="match status" value="1"/>
</dbReference>
<comment type="similarity">
    <text evidence="1">Belongs to the DadA oxidoreductase family.</text>
</comment>
<keyword evidence="5" id="KW-1185">Reference proteome</keyword>
<dbReference type="OrthoDB" id="9815989at2"/>
<dbReference type="GO" id="GO:0008718">
    <property type="term" value="F:D-amino-acid dehydrogenase activity"/>
    <property type="evidence" value="ECO:0007669"/>
    <property type="project" value="TreeGrafter"/>
</dbReference>
<organism evidence="4 5">
    <name type="scientific">Nitrincola tibetensis</name>
    <dbReference type="NCBI Taxonomy" id="2219697"/>
    <lineage>
        <taxon>Bacteria</taxon>
        <taxon>Pseudomonadati</taxon>
        <taxon>Pseudomonadota</taxon>
        <taxon>Gammaproteobacteria</taxon>
        <taxon>Oceanospirillales</taxon>
        <taxon>Oceanospirillaceae</taxon>
        <taxon>Nitrincola</taxon>
    </lineage>
</organism>
<keyword evidence="2" id="KW-0560">Oxidoreductase</keyword>
<dbReference type="InterPro" id="IPR036188">
    <property type="entry name" value="FAD/NAD-bd_sf"/>
</dbReference>
<name>A0A364NPA0_9GAMM</name>
<proteinExistence type="inferred from homology"/>
<dbReference type="GO" id="GO:0055130">
    <property type="term" value="P:D-alanine catabolic process"/>
    <property type="evidence" value="ECO:0007669"/>
    <property type="project" value="TreeGrafter"/>
</dbReference>
<dbReference type="Gene3D" id="3.30.9.10">
    <property type="entry name" value="D-Amino Acid Oxidase, subunit A, domain 2"/>
    <property type="match status" value="1"/>
</dbReference>
<reference evidence="4 5" key="1">
    <citation type="submission" date="2018-06" db="EMBL/GenBank/DDBJ databases">
        <title>Nitrincola tibetense sp. nov., isolated from Lake XuguoCo on Tibetan Plateau.</title>
        <authorList>
            <person name="Xing P."/>
        </authorList>
    </citation>
    <scope>NUCLEOTIDE SEQUENCE [LARGE SCALE GENOMIC DNA]</scope>
    <source>
        <strain evidence="5">xg18</strain>
    </source>
</reference>
<dbReference type="PANTHER" id="PTHR13847">
    <property type="entry name" value="SARCOSINE DEHYDROGENASE-RELATED"/>
    <property type="match status" value="1"/>
</dbReference>
<comment type="caution">
    <text evidence="4">The sequence shown here is derived from an EMBL/GenBank/DDBJ whole genome shotgun (WGS) entry which is preliminary data.</text>
</comment>
<dbReference type="GO" id="GO:0005737">
    <property type="term" value="C:cytoplasm"/>
    <property type="evidence" value="ECO:0007669"/>
    <property type="project" value="TreeGrafter"/>
</dbReference>
<dbReference type="Proteomes" id="UP000250744">
    <property type="component" value="Unassembled WGS sequence"/>
</dbReference>
<evidence type="ECO:0000256" key="1">
    <source>
        <dbReference type="ARBA" id="ARBA00009410"/>
    </source>
</evidence>
<evidence type="ECO:0000256" key="2">
    <source>
        <dbReference type="ARBA" id="ARBA00023002"/>
    </source>
</evidence>
<evidence type="ECO:0000259" key="3">
    <source>
        <dbReference type="Pfam" id="PF01266"/>
    </source>
</evidence>
<dbReference type="Gene3D" id="3.50.50.60">
    <property type="entry name" value="FAD/NAD(P)-binding domain"/>
    <property type="match status" value="1"/>
</dbReference>
<feature type="domain" description="FAD dependent oxidoreductase" evidence="3">
    <location>
        <begin position="20"/>
        <end position="412"/>
    </location>
</feature>
<dbReference type="GO" id="GO:0005886">
    <property type="term" value="C:plasma membrane"/>
    <property type="evidence" value="ECO:0007669"/>
    <property type="project" value="TreeGrafter"/>
</dbReference>
<sequence length="439" mass="47320">MTKALERVNTSDEQPASTQVVIIGGGIVGVSAALALAERNISVVLLEKGQIAGEQSSRNLGWIRKTSRHAGDVPMAQAADRLWAQMPERIGRSVGYRQAGIMFLARTQEQMAIYEAWHQSVHPLELDSKLLSPAGIDQLVPGGKGAWVGGIYTPSDGYAEPAITTSAIANAAMKKGAILIQNCAVRTLTMSAGKVSGVVTEKGEIRCEQVLLAGGAWSRRFLGNLGVSLPTLPLICSVLRTQPMEGPTDIAVGGPNFSFRKHQDGGYIITQRGKLDAPVTLDHLLIGHRYLEQLRTQRSFLKIGLGREFVKDLKMKRRWTSDSQTPFEQVRTNDPHPNTGLNQDALNNLKAAWPAFDEARVEEAWAGLIDVTPDSNPVIDHIEAIPGLFVATGFSGHGFGTGPAAGQLAADLVSGVHPIIDPAPYRFSRLRTGYDAKRG</sequence>
<dbReference type="RefSeq" id="WP_112158289.1">
    <property type="nucleotide sequence ID" value="NZ_QKRX01000003.1"/>
</dbReference>
<dbReference type="InterPro" id="IPR006076">
    <property type="entry name" value="FAD-dep_OxRdtase"/>
</dbReference>
<accession>A0A364NPA0</accession>
<evidence type="ECO:0000313" key="5">
    <source>
        <dbReference type="Proteomes" id="UP000250744"/>
    </source>
</evidence>
<gene>
    <name evidence="4" type="ORF">DN062_05400</name>
</gene>
<dbReference type="PANTHER" id="PTHR13847:SF280">
    <property type="entry name" value="D-AMINO ACID DEHYDROGENASE"/>
    <property type="match status" value="1"/>
</dbReference>
<dbReference type="SUPFAM" id="SSF51905">
    <property type="entry name" value="FAD/NAD(P)-binding domain"/>
    <property type="match status" value="1"/>
</dbReference>
<dbReference type="EMBL" id="QKRX01000003">
    <property type="protein sequence ID" value="RAU18913.1"/>
    <property type="molecule type" value="Genomic_DNA"/>
</dbReference>
<protein>
    <submittedName>
        <fullName evidence="4">D-amino-acid oxidase</fullName>
    </submittedName>
</protein>
<evidence type="ECO:0000313" key="4">
    <source>
        <dbReference type="EMBL" id="RAU18913.1"/>
    </source>
</evidence>